<proteinExistence type="predicted"/>
<evidence type="ECO:0000256" key="1">
    <source>
        <dbReference type="SAM" id="MobiDB-lite"/>
    </source>
</evidence>
<dbReference type="InterPro" id="IPR023393">
    <property type="entry name" value="START-like_dom_sf"/>
</dbReference>
<dbReference type="RefSeq" id="WP_183338056.1">
    <property type="nucleotide sequence ID" value="NZ_JACHZG010000001.1"/>
</dbReference>
<evidence type="ECO:0000313" key="3">
    <source>
        <dbReference type="Proteomes" id="UP000565572"/>
    </source>
</evidence>
<feature type="region of interest" description="Disordered" evidence="1">
    <location>
        <begin position="79"/>
        <end position="112"/>
    </location>
</feature>
<gene>
    <name evidence="2" type="ORF">FHX39_002028</name>
</gene>
<protein>
    <submittedName>
        <fullName evidence="2">Uncharacterized protein</fullName>
    </submittedName>
</protein>
<dbReference type="AlphaFoldDB" id="A0A7W5JVE8"/>
<keyword evidence="3" id="KW-1185">Reference proteome</keyword>
<sequence length="164" mass="16965">MTSRGTSVAAALAVGGAVVALVRQLQRRVAAGASKDAEARSRWRAVTINRSPGDVLVEDHLPGPLAELGDLVEVEVRPAPGGKGSELRARLQTPEPSGAASAAARISGHDPRQRVRAALREAKQLIEVGEVLRVDPAPHGRRTSTPGGALVDLATDRASGEGVL</sequence>
<comment type="caution">
    <text evidence="2">The sequence shown here is derived from an EMBL/GenBank/DDBJ whole genome shotgun (WGS) entry which is preliminary data.</text>
</comment>
<dbReference type="Proteomes" id="UP000565572">
    <property type="component" value="Unassembled WGS sequence"/>
</dbReference>
<accession>A0A7W5JVE8</accession>
<reference evidence="2 3" key="1">
    <citation type="submission" date="2020-08" db="EMBL/GenBank/DDBJ databases">
        <title>Sequencing the genomes of 1000 actinobacteria strains.</title>
        <authorList>
            <person name="Klenk H.-P."/>
        </authorList>
    </citation>
    <scope>NUCLEOTIDE SEQUENCE [LARGE SCALE GENOMIC DNA]</scope>
    <source>
        <strain evidence="2 3">DSM 11053</strain>
    </source>
</reference>
<dbReference type="Gene3D" id="3.30.530.20">
    <property type="match status" value="1"/>
</dbReference>
<organism evidence="2 3">
    <name type="scientific">Microlunatus antarcticus</name>
    <dbReference type="NCBI Taxonomy" id="53388"/>
    <lineage>
        <taxon>Bacteria</taxon>
        <taxon>Bacillati</taxon>
        <taxon>Actinomycetota</taxon>
        <taxon>Actinomycetes</taxon>
        <taxon>Propionibacteriales</taxon>
        <taxon>Propionibacteriaceae</taxon>
        <taxon>Microlunatus</taxon>
    </lineage>
</organism>
<evidence type="ECO:0000313" key="2">
    <source>
        <dbReference type="EMBL" id="MBB3327084.1"/>
    </source>
</evidence>
<dbReference type="EMBL" id="JACHZG010000001">
    <property type="protein sequence ID" value="MBB3327084.1"/>
    <property type="molecule type" value="Genomic_DNA"/>
</dbReference>
<name>A0A7W5JVE8_9ACTN</name>